<accession>A0A2V5LMC8</accession>
<evidence type="ECO:0000313" key="2">
    <source>
        <dbReference type="Proteomes" id="UP000247832"/>
    </source>
</evidence>
<sequence>MFKKVATPTYLDRNPLKHEGVIAFMAERYPVDLDQGIMRMLQDKVGGYPTGWMLHTYTPALQFIPEDYRELTAASLREYMPEMNDEEVQTVESWDIRELVKSDSRIRDHEVFMNSVRDFDLG</sequence>
<dbReference type="Pfam" id="PF19932">
    <property type="entry name" value="DUF6395"/>
    <property type="match status" value="1"/>
</dbReference>
<proteinExistence type="predicted"/>
<name>A0A2V5LMC8_9MICC</name>
<evidence type="ECO:0000313" key="1">
    <source>
        <dbReference type="EMBL" id="PYI68810.1"/>
    </source>
</evidence>
<dbReference type="EMBL" id="QJVD01000004">
    <property type="protein sequence ID" value="PYI68810.1"/>
    <property type="molecule type" value="Genomic_DNA"/>
</dbReference>
<dbReference type="AlphaFoldDB" id="A0A2V5LMC8"/>
<dbReference type="Proteomes" id="UP000247832">
    <property type="component" value="Unassembled WGS sequence"/>
</dbReference>
<organism evidence="1 2">
    <name type="scientific">Arthrobacter livingstonensis</name>
    <dbReference type="NCBI Taxonomy" id="670078"/>
    <lineage>
        <taxon>Bacteria</taxon>
        <taxon>Bacillati</taxon>
        <taxon>Actinomycetota</taxon>
        <taxon>Actinomycetes</taxon>
        <taxon>Micrococcales</taxon>
        <taxon>Micrococcaceae</taxon>
        <taxon>Arthrobacter</taxon>
    </lineage>
</organism>
<keyword evidence="2" id="KW-1185">Reference proteome</keyword>
<gene>
    <name evidence="1" type="ORF">CVV68_05880</name>
</gene>
<protein>
    <submittedName>
        <fullName evidence="1">Uncharacterized protein</fullName>
    </submittedName>
</protein>
<reference evidence="1 2" key="1">
    <citation type="submission" date="2018-05" db="EMBL/GenBank/DDBJ databases">
        <title>Genetic diversity of glacier-inhabiting Cryobacterium bacteria in China and description of Cryobacterium mengkeensis sp. nov. and Arthrobacter glacialis sp. nov.</title>
        <authorList>
            <person name="Liu Q."/>
            <person name="Xin Y.-H."/>
        </authorList>
    </citation>
    <scope>NUCLEOTIDE SEQUENCE [LARGE SCALE GENOMIC DNA]</scope>
    <source>
        <strain evidence="1 2">LI2</strain>
    </source>
</reference>
<dbReference type="InterPro" id="IPR045654">
    <property type="entry name" value="DUF6395"/>
</dbReference>
<comment type="caution">
    <text evidence="1">The sequence shown here is derived from an EMBL/GenBank/DDBJ whole genome shotgun (WGS) entry which is preliminary data.</text>
</comment>